<dbReference type="PATRIC" id="fig|1293598.4.peg.2183"/>
<proteinExistence type="predicted"/>
<evidence type="ECO:0000256" key="1">
    <source>
        <dbReference type="SAM" id="MobiDB-lite"/>
    </source>
</evidence>
<evidence type="ECO:0000313" key="3">
    <source>
        <dbReference type="Proteomes" id="UP000050969"/>
    </source>
</evidence>
<reference evidence="2 3" key="1">
    <citation type="journal article" date="2015" name="Genome Announc.">
        <title>Expanding the biotechnology potential of lactobacilli through comparative genomics of 213 strains and associated genera.</title>
        <authorList>
            <person name="Sun Z."/>
            <person name="Harris H.M."/>
            <person name="McCann A."/>
            <person name="Guo C."/>
            <person name="Argimon S."/>
            <person name="Zhang W."/>
            <person name="Yang X."/>
            <person name="Jeffery I.B."/>
            <person name="Cooney J.C."/>
            <person name="Kagawa T.F."/>
            <person name="Liu W."/>
            <person name="Song Y."/>
            <person name="Salvetti E."/>
            <person name="Wrobel A."/>
            <person name="Rasinkangas P."/>
            <person name="Parkhill J."/>
            <person name="Rea M.C."/>
            <person name="O'Sullivan O."/>
            <person name="Ritari J."/>
            <person name="Douillard F.P."/>
            <person name="Paul Ross R."/>
            <person name="Yang R."/>
            <person name="Briner A.E."/>
            <person name="Felis G.E."/>
            <person name="de Vos W.M."/>
            <person name="Barrangou R."/>
            <person name="Klaenhammer T.R."/>
            <person name="Caufield P.W."/>
            <person name="Cui Y."/>
            <person name="Zhang H."/>
            <person name="O'Toole P.W."/>
        </authorList>
    </citation>
    <scope>NUCLEOTIDE SEQUENCE [LARGE SCALE GENOMIC DNA]</scope>
    <source>
        <strain evidence="2 3">DSM 24301</strain>
    </source>
</reference>
<dbReference type="STRING" id="1293598.IV56_GL002092"/>
<organism evidence="2 3">
    <name type="scientific">Lacticaseibacillus saniviri JCM 17471 = DSM 24301</name>
    <dbReference type="NCBI Taxonomy" id="1293598"/>
    <lineage>
        <taxon>Bacteria</taxon>
        <taxon>Bacillati</taxon>
        <taxon>Bacillota</taxon>
        <taxon>Bacilli</taxon>
        <taxon>Lactobacillales</taxon>
        <taxon>Lactobacillaceae</taxon>
        <taxon>Lacticaseibacillus</taxon>
    </lineage>
</organism>
<dbReference type="AlphaFoldDB" id="A0A0R2MQL6"/>
<gene>
    <name evidence="2" type="ORF">IV56_GL002092</name>
</gene>
<comment type="caution">
    <text evidence="2">The sequence shown here is derived from an EMBL/GenBank/DDBJ whole genome shotgun (WGS) entry which is preliminary data.</text>
</comment>
<dbReference type="EMBL" id="JQCE01000058">
    <property type="protein sequence ID" value="KRO15902.1"/>
    <property type="molecule type" value="Genomic_DNA"/>
</dbReference>
<sequence>MTEVEDTQQTQPTTQGQQVAPEAPVNAASLQATPNPEVPEQQAPATLTAVANGQKLAETKKAPEPVKIDRLAHNEDYVFTDENGYEWHYTFQFPGIRKMQQMLDSSRLDNGVFSEALYNEMLCENVIVAPHGLTLDDFDTRPGYKEVMTAADLFCGSRFN</sequence>
<evidence type="ECO:0000313" key="2">
    <source>
        <dbReference type="EMBL" id="KRO15902.1"/>
    </source>
</evidence>
<keyword evidence="3" id="KW-1185">Reference proteome</keyword>
<accession>A0A0R2MQL6</accession>
<dbReference type="RefSeq" id="WP_225354257.1">
    <property type="nucleotide sequence ID" value="NZ_BBBX01000020.1"/>
</dbReference>
<feature type="compositionally biased region" description="Low complexity" evidence="1">
    <location>
        <begin position="7"/>
        <end position="18"/>
    </location>
</feature>
<protein>
    <submittedName>
        <fullName evidence="2">Uncharacterized protein</fullName>
    </submittedName>
</protein>
<dbReference type="Proteomes" id="UP000050969">
    <property type="component" value="Unassembled WGS sequence"/>
</dbReference>
<feature type="region of interest" description="Disordered" evidence="1">
    <location>
        <begin position="1"/>
        <end position="41"/>
    </location>
</feature>
<name>A0A0R2MQL6_9LACO</name>